<evidence type="ECO:0000256" key="2">
    <source>
        <dbReference type="SAM" id="MobiDB-lite"/>
    </source>
</evidence>
<protein>
    <submittedName>
        <fullName evidence="3">Uncharacterized protein</fullName>
    </submittedName>
</protein>
<feature type="coiled-coil region" evidence="1">
    <location>
        <begin position="139"/>
        <end position="173"/>
    </location>
</feature>
<feature type="region of interest" description="Disordered" evidence="2">
    <location>
        <begin position="495"/>
        <end position="536"/>
    </location>
</feature>
<reference evidence="3 4" key="1">
    <citation type="journal article" date="2012" name="Proc. Natl. Acad. Sci. U.S.A.">
        <title>Comparative genomics of Ceriporiopsis subvermispora and Phanerochaete chrysosporium provide insight into selective ligninolysis.</title>
        <authorList>
            <person name="Fernandez-Fueyo E."/>
            <person name="Ruiz-Duenas F.J."/>
            <person name="Ferreira P."/>
            <person name="Floudas D."/>
            <person name="Hibbett D.S."/>
            <person name="Canessa P."/>
            <person name="Larrondo L.F."/>
            <person name="James T.Y."/>
            <person name="Seelenfreund D."/>
            <person name="Lobos S."/>
            <person name="Polanco R."/>
            <person name="Tello M."/>
            <person name="Honda Y."/>
            <person name="Watanabe T."/>
            <person name="Watanabe T."/>
            <person name="Ryu J.S."/>
            <person name="Kubicek C.P."/>
            <person name="Schmoll M."/>
            <person name="Gaskell J."/>
            <person name="Hammel K.E."/>
            <person name="St John F.J."/>
            <person name="Vanden Wymelenberg A."/>
            <person name="Sabat G."/>
            <person name="Splinter BonDurant S."/>
            <person name="Syed K."/>
            <person name="Yadav J.S."/>
            <person name="Doddapaneni H."/>
            <person name="Subramanian V."/>
            <person name="Lavin J.L."/>
            <person name="Oguiza J.A."/>
            <person name="Perez G."/>
            <person name="Pisabarro A.G."/>
            <person name="Ramirez L."/>
            <person name="Santoyo F."/>
            <person name="Master E."/>
            <person name="Coutinho P.M."/>
            <person name="Henrissat B."/>
            <person name="Lombard V."/>
            <person name="Magnuson J.K."/>
            <person name="Kuees U."/>
            <person name="Hori C."/>
            <person name="Igarashi K."/>
            <person name="Samejima M."/>
            <person name="Held B.W."/>
            <person name="Barry K.W."/>
            <person name="LaButti K.M."/>
            <person name="Lapidus A."/>
            <person name="Lindquist E.A."/>
            <person name="Lucas S.M."/>
            <person name="Riley R."/>
            <person name="Salamov A.A."/>
            <person name="Hoffmeister D."/>
            <person name="Schwenk D."/>
            <person name="Hadar Y."/>
            <person name="Yarden O."/>
            <person name="de Vries R.P."/>
            <person name="Wiebenga A."/>
            <person name="Stenlid J."/>
            <person name="Eastwood D."/>
            <person name="Grigoriev I.V."/>
            <person name="Berka R.M."/>
            <person name="Blanchette R.A."/>
            <person name="Kersten P."/>
            <person name="Martinez A.T."/>
            <person name="Vicuna R."/>
            <person name="Cullen D."/>
        </authorList>
    </citation>
    <scope>NUCLEOTIDE SEQUENCE [LARGE SCALE GENOMIC DNA]</scope>
    <source>
        <strain evidence="3 4">B</strain>
    </source>
</reference>
<dbReference type="EMBL" id="KB445805">
    <property type="protein sequence ID" value="EMD33761.1"/>
    <property type="molecule type" value="Genomic_DNA"/>
</dbReference>
<feature type="region of interest" description="Disordered" evidence="2">
    <location>
        <begin position="331"/>
        <end position="362"/>
    </location>
</feature>
<organism evidence="3 4">
    <name type="scientific">Ceriporiopsis subvermispora (strain B)</name>
    <name type="common">White-rot fungus</name>
    <name type="synonym">Gelatoporia subvermispora</name>
    <dbReference type="NCBI Taxonomy" id="914234"/>
    <lineage>
        <taxon>Eukaryota</taxon>
        <taxon>Fungi</taxon>
        <taxon>Dikarya</taxon>
        <taxon>Basidiomycota</taxon>
        <taxon>Agaricomycotina</taxon>
        <taxon>Agaricomycetes</taxon>
        <taxon>Polyporales</taxon>
        <taxon>Gelatoporiaceae</taxon>
        <taxon>Gelatoporia</taxon>
    </lineage>
</organism>
<dbReference type="OrthoDB" id="3235325at2759"/>
<keyword evidence="4" id="KW-1185">Reference proteome</keyword>
<accession>M2R4B7</accession>
<name>M2R4B7_CERS8</name>
<proteinExistence type="predicted"/>
<evidence type="ECO:0000313" key="4">
    <source>
        <dbReference type="Proteomes" id="UP000016930"/>
    </source>
</evidence>
<evidence type="ECO:0000256" key="1">
    <source>
        <dbReference type="SAM" id="Coils"/>
    </source>
</evidence>
<feature type="region of interest" description="Disordered" evidence="2">
    <location>
        <begin position="574"/>
        <end position="595"/>
    </location>
</feature>
<sequence>MSAPSSGSGSPFIADTFLSSSSSGDLCRANAPAVVQLGASNSQCHVDSSLAPISSGDLGSSSFHLQSPFDYQQNVYSGVRNAVVQRHGSYGATGRGSEEGAPRADRRYTACQAGAENESFVLTHDMHDNVVTCMQNEVYASLLQRASAAESKYAALKAEHDALRLAHQKLLETVPGKLSDTLRREDFPNVTYWIQEDWKQRDKSDELLLDASSARQRGKARAAKNINVMMTFVQTEEGQAVSGFYATNMRRKARKIWVQWKHDKKLMPKWSQIAPPQLAFFEMSMESEFPELKLCAHHWKCHEVARISYPNFIRGLRNQENKREGVIDEVETSSEDGDAGMSVEVAGHQKRRGAASKSTRPVKKLRANEEADVGVVAHPVTTRLIVAPQEAVADVAASQSLAIPEEVVLGDSTAENMPMQVDVCENVDESEAILTHKRQARPQYQADKENATGDIEAPGEIRPVRIVTPIVNPLASSSGNGKEYGIRARRESLVTQNVGREAAPGRDVVQEGPSKNSNERTAASEGTRGSEKVKYKRPNASLSAKNLYLIELVKDGTRITAEEFEEMWIGLGTDGQKDYADASKRAKTDKKTAKA</sequence>
<gene>
    <name evidence="3" type="ORF">CERSUDRAFT_98311</name>
</gene>
<feature type="compositionally biased region" description="Basic residues" evidence="2">
    <location>
        <begin position="348"/>
        <end position="362"/>
    </location>
</feature>
<dbReference type="STRING" id="914234.M2R4B7"/>
<dbReference type="HOGENOM" id="CLU_032398_0_0_1"/>
<feature type="compositionally biased region" description="Basic and acidic residues" evidence="2">
    <location>
        <begin position="575"/>
        <end position="595"/>
    </location>
</feature>
<keyword evidence="1" id="KW-0175">Coiled coil</keyword>
<evidence type="ECO:0000313" key="3">
    <source>
        <dbReference type="EMBL" id="EMD33761.1"/>
    </source>
</evidence>
<dbReference type="Proteomes" id="UP000016930">
    <property type="component" value="Unassembled WGS sequence"/>
</dbReference>
<dbReference type="AlphaFoldDB" id="M2R4B7"/>